<evidence type="ECO:0000259" key="1">
    <source>
        <dbReference type="Pfam" id="PF08751"/>
    </source>
</evidence>
<dbReference type="Proteomes" id="UP001597368">
    <property type="component" value="Unassembled WGS sequence"/>
</dbReference>
<dbReference type="Pfam" id="PF08751">
    <property type="entry name" value="TrwC"/>
    <property type="match status" value="1"/>
</dbReference>
<dbReference type="EMBL" id="JBHUFV010000073">
    <property type="protein sequence ID" value="MFD1938757.1"/>
    <property type="molecule type" value="Genomic_DNA"/>
</dbReference>
<feature type="domain" description="TrwC relaxase" evidence="1">
    <location>
        <begin position="12"/>
        <end position="86"/>
    </location>
</feature>
<dbReference type="InterPro" id="IPR014862">
    <property type="entry name" value="TrwC"/>
</dbReference>
<comment type="caution">
    <text evidence="2">The sequence shown here is derived from an EMBL/GenBank/DDBJ whole genome shotgun (WGS) entry which is preliminary data.</text>
</comment>
<evidence type="ECO:0000313" key="3">
    <source>
        <dbReference type="Proteomes" id="UP001597368"/>
    </source>
</evidence>
<protein>
    <submittedName>
        <fullName evidence="2">Relaxase domain-containing protein</fullName>
    </submittedName>
</protein>
<sequence length="86" mass="9637">MAPHRPPRRRGRPDPHLHAHVTIADMVKGKDGKWSAIGAGGRDIHRHAQAADALLKARLRRVLAQRYGIAWKRDERTGAWQIAAIP</sequence>
<organism evidence="2 3">
    <name type="scientific">Nonomuraea mangrovi</name>
    <dbReference type="NCBI Taxonomy" id="2316207"/>
    <lineage>
        <taxon>Bacteria</taxon>
        <taxon>Bacillati</taxon>
        <taxon>Actinomycetota</taxon>
        <taxon>Actinomycetes</taxon>
        <taxon>Streptosporangiales</taxon>
        <taxon>Streptosporangiaceae</taxon>
        <taxon>Nonomuraea</taxon>
    </lineage>
</organism>
<gene>
    <name evidence="2" type="ORF">ACFSKW_45575</name>
</gene>
<proteinExistence type="predicted"/>
<evidence type="ECO:0000313" key="2">
    <source>
        <dbReference type="EMBL" id="MFD1938757.1"/>
    </source>
</evidence>
<keyword evidence="3" id="KW-1185">Reference proteome</keyword>
<dbReference type="SUPFAM" id="SSF55464">
    <property type="entry name" value="Origin of replication-binding domain, RBD-like"/>
    <property type="match status" value="1"/>
</dbReference>
<reference evidence="3" key="1">
    <citation type="journal article" date="2019" name="Int. J. Syst. Evol. Microbiol.">
        <title>The Global Catalogue of Microorganisms (GCM) 10K type strain sequencing project: providing services to taxonomists for standard genome sequencing and annotation.</title>
        <authorList>
            <consortium name="The Broad Institute Genomics Platform"/>
            <consortium name="The Broad Institute Genome Sequencing Center for Infectious Disease"/>
            <person name="Wu L."/>
            <person name="Ma J."/>
        </authorList>
    </citation>
    <scope>NUCLEOTIDE SEQUENCE [LARGE SCALE GENOMIC DNA]</scope>
    <source>
        <strain evidence="3">ICMP 6774ER</strain>
    </source>
</reference>
<name>A0ABW4TCL3_9ACTN</name>
<dbReference type="RefSeq" id="WP_379580850.1">
    <property type="nucleotide sequence ID" value="NZ_JBHUFV010000073.1"/>
</dbReference>
<accession>A0ABW4TCL3</accession>